<dbReference type="GO" id="GO:0004386">
    <property type="term" value="F:helicase activity"/>
    <property type="evidence" value="ECO:0007669"/>
    <property type="project" value="UniProtKB-KW"/>
</dbReference>
<evidence type="ECO:0000256" key="13">
    <source>
        <dbReference type="ARBA" id="ARBA00070113"/>
    </source>
</evidence>
<keyword evidence="9" id="KW-0805">Transcription regulation</keyword>
<evidence type="ECO:0000256" key="3">
    <source>
        <dbReference type="ARBA" id="ARBA00022472"/>
    </source>
</evidence>
<proteinExistence type="inferred from homology"/>
<accession>A0A6G0Y2C2</accession>
<evidence type="ECO:0000256" key="12">
    <source>
        <dbReference type="ARBA" id="ARBA00023242"/>
    </source>
</evidence>
<dbReference type="InterPro" id="IPR014001">
    <property type="entry name" value="Helicase_ATP-bd"/>
</dbReference>
<dbReference type="InterPro" id="IPR050628">
    <property type="entry name" value="SNF2_RAD54_helicase_TF"/>
</dbReference>
<evidence type="ECO:0000256" key="11">
    <source>
        <dbReference type="ARBA" id="ARBA00023163"/>
    </source>
</evidence>
<dbReference type="Pfam" id="PF00271">
    <property type="entry name" value="Helicase_C"/>
    <property type="match status" value="1"/>
</dbReference>
<evidence type="ECO:0000256" key="4">
    <source>
        <dbReference type="ARBA" id="ARBA00022553"/>
    </source>
</evidence>
<evidence type="ECO:0000256" key="5">
    <source>
        <dbReference type="ARBA" id="ARBA00022741"/>
    </source>
</evidence>
<dbReference type="GO" id="GO:0016787">
    <property type="term" value="F:hydrolase activity"/>
    <property type="evidence" value="ECO:0007669"/>
    <property type="project" value="UniProtKB-KW"/>
</dbReference>
<keyword evidence="11" id="KW-0804">Transcription</keyword>
<evidence type="ECO:0000256" key="6">
    <source>
        <dbReference type="ARBA" id="ARBA00022801"/>
    </source>
</evidence>
<dbReference type="SMART" id="SM00487">
    <property type="entry name" value="DEXDc"/>
    <property type="match status" value="1"/>
</dbReference>
<keyword evidence="16" id="KW-0175">Coiled coil</keyword>
<evidence type="ECO:0000256" key="10">
    <source>
        <dbReference type="ARBA" id="ARBA00023125"/>
    </source>
</evidence>
<dbReference type="GO" id="GO:0006281">
    <property type="term" value="P:DNA repair"/>
    <property type="evidence" value="ECO:0007669"/>
    <property type="project" value="TreeGrafter"/>
</dbReference>
<evidence type="ECO:0000256" key="17">
    <source>
        <dbReference type="SAM" id="MobiDB-lite"/>
    </source>
</evidence>
<evidence type="ECO:0000256" key="16">
    <source>
        <dbReference type="SAM" id="Coils"/>
    </source>
</evidence>
<dbReference type="Pfam" id="PF00176">
    <property type="entry name" value="SNF2-rel_dom"/>
    <property type="match status" value="1"/>
</dbReference>
<dbReference type="GO" id="GO:0008094">
    <property type="term" value="F:ATP-dependent activity, acting on DNA"/>
    <property type="evidence" value="ECO:0007669"/>
    <property type="project" value="UniProtKB-ARBA"/>
</dbReference>
<evidence type="ECO:0000256" key="8">
    <source>
        <dbReference type="ARBA" id="ARBA00022840"/>
    </source>
</evidence>
<dbReference type="PROSITE" id="PS51192">
    <property type="entry name" value="HELICASE_ATP_BIND_1"/>
    <property type="match status" value="1"/>
</dbReference>
<evidence type="ECO:0000256" key="9">
    <source>
        <dbReference type="ARBA" id="ARBA00023015"/>
    </source>
</evidence>
<dbReference type="GO" id="GO:0006353">
    <property type="term" value="P:DNA-templated transcription termination"/>
    <property type="evidence" value="ECO:0007669"/>
    <property type="project" value="UniProtKB-KW"/>
</dbReference>
<keyword evidence="10" id="KW-0238">DNA-binding</keyword>
<dbReference type="Gene3D" id="3.40.50.300">
    <property type="entry name" value="P-loop containing nucleotide triphosphate hydrolases"/>
    <property type="match status" value="2"/>
</dbReference>
<comment type="subcellular location">
    <subcellularLocation>
        <location evidence="1">Nucleus</location>
    </subcellularLocation>
</comment>
<dbReference type="PANTHER" id="PTHR45626">
    <property type="entry name" value="TRANSCRIPTION TERMINATION FACTOR 2-RELATED"/>
    <property type="match status" value="1"/>
</dbReference>
<evidence type="ECO:0000313" key="20">
    <source>
        <dbReference type="EMBL" id="KAF0747762.1"/>
    </source>
</evidence>
<evidence type="ECO:0000256" key="2">
    <source>
        <dbReference type="ARBA" id="ARBA00007025"/>
    </source>
</evidence>
<name>A0A6G0Y2C2_APHCR</name>
<dbReference type="FunFam" id="3.40.50.10810:FF:000043">
    <property type="entry name" value="Transcription termination factor 2"/>
    <property type="match status" value="1"/>
</dbReference>
<dbReference type="CDD" id="cd18793">
    <property type="entry name" value="SF2_C_SNF"/>
    <property type="match status" value="1"/>
</dbReference>
<feature type="compositionally biased region" description="Basic and acidic residues" evidence="17">
    <location>
        <begin position="87"/>
        <end position="105"/>
    </location>
</feature>
<reference evidence="20 21" key="1">
    <citation type="submission" date="2019-08" db="EMBL/GenBank/DDBJ databases">
        <title>Whole genome of Aphis craccivora.</title>
        <authorList>
            <person name="Voronova N.V."/>
            <person name="Shulinski R.S."/>
            <person name="Bandarenka Y.V."/>
            <person name="Zhorov D.G."/>
            <person name="Warner D."/>
        </authorList>
    </citation>
    <scope>NUCLEOTIDE SEQUENCE [LARGE SCALE GENOMIC DNA]</scope>
    <source>
        <strain evidence="20">180601</strain>
        <tissue evidence="20">Whole Body</tissue>
    </source>
</reference>
<dbReference type="InterPro" id="IPR000330">
    <property type="entry name" value="SNF2_N"/>
</dbReference>
<dbReference type="PROSITE" id="PS51194">
    <property type="entry name" value="HELICASE_CTER"/>
    <property type="match status" value="1"/>
</dbReference>
<evidence type="ECO:0000259" key="19">
    <source>
        <dbReference type="PROSITE" id="PS51194"/>
    </source>
</evidence>
<dbReference type="EMBL" id="VUJU01006725">
    <property type="protein sequence ID" value="KAF0747762.1"/>
    <property type="molecule type" value="Genomic_DNA"/>
</dbReference>
<keyword evidence="7" id="KW-0347">Helicase</keyword>
<evidence type="ECO:0000259" key="18">
    <source>
        <dbReference type="PROSITE" id="PS51192"/>
    </source>
</evidence>
<keyword evidence="6" id="KW-0378">Hydrolase</keyword>
<evidence type="ECO:0000256" key="7">
    <source>
        <dbReference type="ARBA" id="ARBA00022806"/>
    </source>
</evidence>
<evidence type="ECO:0000256" key="14">
    <source>
        <dbReference type="ARBA" id="ARBA00079067"/>
    </source>
</evidence>
<feature type="region of interest" description="Disordered" evidence="17">
    <location>
        <begin position="1"/>
        <end position="166"/>
    </location>
</feature>
<dbReference type="InterPro" id="IPR038718">
    <property type="entry name" value="SNF2-like_sf"/>
</dbReference>
<dbReference type="InterPro" id="IPR027417">
    <property type="entry name" value="P-loop_NTPase"/>
</dbReference>
<dbReference type="GO" id="GO:0005737">
    <property type="term" value="C:cytoplasm"/>
    <property type="evidence" value="ECO:0007669"/>
    <property type="project" value="UniProtKB-ARBA"/>
</dbReference>
<organism evidence="20 21">
    <name type="scientific">Aphis craccivora</name>
    <name type="common">Cowpea aphid</name>
    <dbReference type="NCBI Taxonomy" id="307492"/>
    <lineage>
        <taxon>Eukaryota</taxon>
        <taxon>Metazoa</taxon>
        <taxon>Ecdysozoa</taxon>
        <taxon>Arthropoda</taxon>
        <taxon>Hexapoda</taxon>
        <taxon>Insecta</taxon>
        <taxon>Pterygota</taxon>
        <taxon>Neoptera</taxon>
        <taxon>Paraneoptera</taxon>
        <taxon>Hemiptera</taxon>
        <taxon>Sternorrhyncha</taxon>
        <taxon>Aphidomorpha</taxon>
        <taxon>Aphidoidea</taxon>
        <taxon>Aphididae</taxon>
        <taxon>Aphidini</taxon>
        <taxon>Aphis</taxon>
        <taxon>Aphis</taxon>
    </lineage>
</organism>
<dbReference type="SUPFAM" id="SSF52540">
    <property type="entry name" value="P-loop containing nucleoside triphosphate hydrolases"/>
    <property type="match status" value="3"/>
</dbReference>
<keyword evidence="21" id="KW-1185">Reference proteome</keyword>
<feature type="compositionally biased region" description="Low complexity" evidence="17">
    <location>
        <begin position="1"/>
        <end position="14"/>
    </location>
</feature>
<gene>
    <name evidence="20" type="ORF">FWK35_00018005</name>
</gene>
<dbReference type="GO" id="GO:0003677">
    <property type="term" value="F:DNA binding"/>
    <property type="evidence" value="ECO:0007669"/>
    <property type="project" value="UniProtKB-KW"/>
</dbReference>
<dbReference type="PANTHER" id="PTHR45626:SF50">
    <property type="entry name" value="TRANSCRIPTION TERMINATION FACTOR 2"/>
    <property type="match status" value="1"/>
</dbReference>
<dbReference type="OrthoDB" id="423559at2759"/>
<feature type="domain" description="Helicase C-terminal" evidence="19">
    <location>
        <begin position="1128"/>
        <end position="1282"/>
    </location>
</feature>
<protein>
    <recommendedName>
        <fullName evidence="13">Transcription termination factor 2</fullName>
    </recommendedName>
    <alternativeName>
        <fullName evidence="15">RNA polymerase II termination factor</fullName>
    </alternativeName>
    <alternativeName>
        <fullName evidence="14">Transcription release factor 2</fullName>
    </alternativeName>
</protein>
<keyword evidence="3" id="KW-0806">Transcription termination</keyword>
<feature type="domain" description="Helicase ATP-binding" evidence="18">
    <location>
        <begin position="559"/>
        <end position="745"/>
    </location>
</feature>
<keyword evidence="12" id="KW-0539">Nucleus</keyword>
<dbReference type="Proteomes" id="UP000478052">
    <property type="component" value="Unassembled WGS sequence"/>
</dbReference>
<dbReference type="InterPro" id="IPR001650">
    <property type="entry name" value="Helicase_C-like"/>
</dbReference>
<sequence>MKSSRSTSSKLPSRFARRLMSESSDDSDSDGASSNAHMDSARAEKAFSRRKRQTPTLDGPNVKNDSTRHIQSDRTLFRLSDTSDSEVSDRNSKIDKKQSYRDKTTSPDGSINESIFKPSKRDMAKYRNILHSTDDEESKNSNFDESSDDSSSKKSPSLIESDESGEECLLEEYMDKPTDTTNIIANESFKPLRKLKTNQAIILDSSEESQTMTKNICNETNLILESDSEDNVISSPHKTFQMPKNVNREESHIEAKLNDLSLIEPSDSDDELSAHQKSTVTSSKQNRPFIDDLKFSNTIYSLHDPISQSSILEYPNSDNVNIEQSSKIKTNDKIIETIDLIDDSPKTSKLCLPPKHNDLTIDLTDEKVNAKSSVLSKNISINDSKKPMSGDFQSLKMEKIRLEEILRRFTNNIANMKNTMKITNLNLLPDGGYKLKRAIVKEESALIDTRTQLNNVLKKLEGYPDEPKVPQKPHTNYLQTLDINNALTKKAAGNIDINAMGDKALNTYRTQQTMTLDVLNSLHKSLGTCPSSDVLADDPQTLKVELMPHQKHAIAWLMWREIQKPHGGILADDMGLGKTLTMISLILKVYETQKNQSEDSETDDSFEDSNLNSFKGGTLIVCPSSLIGQWENELKSKVKPRVLDAIKYYGASRESSARKLAKKHIVITTYNTVMWDHKNSKTSPLFRIKWCRIILDEAHTIRNPKSQTSVAICSLSSINRWALTGTPIHNKEADFYALLKFIRCRPFDEWAVWKRWVGNNDDAGKNRLSLLIKALMLRRTKEQLKETTSFDLPSKTFHTIKIDLFKEEKEAYEKVLQFSSSLFAKYLYEKAEKENAVERGFPVINKAKYLSKNSDNNIFKDHPELDKLFKQLLNNKNIQAHHILVLILRLRQLCCHPCLLKNMLEDESLKVDGIQDAGDVDIVDHLSRMSIGVPSAEKDSVKNSNVIFKETWISSKIKAVCDMVKEKVLCTEDKAVIVSQWPSVLNLVNKQLSQYNVKTEIFSGVVPVLLRNKMICEFNKVNGGPKWVTYQLPLVLFALFINGISSVLKNCQFLVFADDMKLFLHIDSSRDSELLQTKLNALVIRSRQLGLELCIPNCQYMSFTRSHSPIRCDYLVDSTSLSFSGGHVVDLILVKLNLGTLSARRKNANLVFLLKLLSGEVDAPDMLGRINFNVIGANLRNFSSFRILLLSLTAGGVGLNLVVANHLFLVDIHWNPQLEAQACDRIYRVGQQKPVNVYKFICNDTIETSIQTIQTKKIEIANNVFGGYSNVEGTKITLDDLKVIFNINPNKVKT</sequence>
<keyword evidence="4" id="KW-0597">Phosphoprotein</keyword>
<dbReference type="SMART" id="SM00490">
    <property type="entry name" value="HELICc"/>
    <property type="match status" value="1"/>
</dbReference>
<evidence type="ECO:0000256" key="1">
    <source>
        <dbReference type="ARBA" id="ARBA00004123"/>
    </source>
</evidence>
<keyword evidence="5" id="KW-0547">Nucleotide-binding</keyword>
<evidence type="ECO:0000256" key="15">
    <source>
        <dbReference type="ARBA" id="ARBA00082628"/>
    </source>
</evidence>
<evidence type="ECO:0000313" key="21">
    <source>
        <dbReference type="Proteomes" id="UP000478052"/>
    </source>
</evidence>
<keyword evidence="8" id="KW-0067">ATP-binding</keyword>
<dbReference type="Gene3D" id="3.40.50.10810">
    <property type="entry name" value="Tandem AAA-ATPase domain"/>
    <property type="match status" value="1"/>
</dbReference>
<comment type="similarity">
    <text evidence="2">Belongs to the SNF2/RAD54 helicase family.</text>
</comment>
<dbReference type="InterPro" id="IPR049730">
    <property type="entry name" value="SNF2/RAD54-like_C"/>
</dbReference>
<feature type="compositionally biased region" description="Basic and acidic residues" evidence="17">
    <location>
        <begin position="65"/>
        <end position="76"/>
    </location>
</feature>
<comment type="caution">
    <text evidence="20">The sequence shown here is derived from an EMBL/GenBank/DDBJ whole genome shotgun (WGS) entry which is preliminary data.</text>
</comment>
<dbReference type="GO" id="GO:0005524">
    <property type="term" value="F:ATP binding"/>
    <property type="evidence" value="ECO:0007669"/>
    <property type="project" value="UniProtKB-KW"/>
</dbReference>
<feature type="coiled-coil region" evidence="16">
    <location>
        <begin position="392"/>
        <end position="419"/>
    </location>
</feature>
<dbReference type="GO" id="GO:0005634">
    <property type="term" value="C:nucleus"/>
    <property type="evidence" value="ECO:0007669"/>
    <property type="project" value="UniProtKB-SubCell"/>
</dbReference>